<dbReference type="PROSITE" id="PS50005">
    <property type="entry name" value="TPR"/>
    <property type="match status" value="1"/>
</dbReference>
<dbReference type="SUPFAM" id="SSF52172">
    <property type="entry name" value="CheY-like"/>
    <property type="match status" value="1"/>
</dbReference>
<dbReference type="CDD" id="cd00082">
    <property type="entry name" value="HisKA"/>
    <property type="match status" value="1"/>
</dbReference>
<dbReference type="EMBL" id="JACJPW010000042">
    <property type="protein sequence ID" value="MBD2182790.1"/>
    <property type="molecule type" value="Genomic_DNA"/>
</dbReference>
<dbReference type="GO" id="GO:0005886">
    <property type="term" value="C:plasma membrane"/>
    <property type="evidence" value="ECO:0007669"/>
    <property type="project" value="UniProtKB-SubCell"/>
</dbReference>
<evidence type="ECO:0000256" key="5">
    <source>
        <dbReference type="ARBA" id="ARBA00022475"/>
    </source>
</evidence>
<name>A0A926VFM9_9CYAN</name>
<dbReference type="InterPro" id="IPR029787">
    <property type="entry name" value="Nucleotide_cyclase"/>
</dbReference>
<dbReference type="SMART" id="SM00388">
    <property type="entry name" value="HisKA"/>
    <property type="match status" value="1"/>
</dbReference>
<dbReference type="InterPro" id="IPR029151">
    <property type="entry name" value="Sensor-like_sf"/>
</dbReference>
<dbReference type="InterPro" id="IPR019734">
    <property type="entry name" value="TPR_rpt"/>
</dbReference>
<gene>
    <name evidence="21" type="ORF">H6G03_17260</name>
</gene>
<keyword evidence="10 16" id="KW-1133">Transmembrane helix</keyword>
<dbReference type="SUPFAM" id="SSF55073">
    <property type="entry name" value="Nucleotide cyclase"/>
    <property type="match status" value="1"/>
</dbReference>
<dbReference type="SMART" id="SM00304">
    <property type="entry name" value="HAMP"/>
    <property type="match status" value="1"/>
</dbReference>
<dbReference type="Pfam" id="PF00512">
    <property type="entry name" value="HisKA"/>
    <property type="match status" value="1"/>
</dbReference>
<keyword evidence="12 16" id="KW-0472">Membrane</keyword>
<dbReference type="SMART" id="SM00044">
    <property type="entry name" value="CYCc"/>
    <property type="match status" value="1"/>
</dbReference>
<feature type="transmembrane region" description="Helical" evidence="16">
    <location>
        <begin position="350"/>
        <end position="372"/>
    </location>
</feature>
<evidence type="ECO:0000256" key="4">
    <source>
        <dbReference type="ARBA" id="ARBA00012438"/>
    </source>
</evidence>
<evidence type="ECO:0000256" key="12">
    <source>
        <dbReference type="ARBA" id="ARBA00023136"/>
    </source>
</evidence>
<keyword evidence="5" id="KW-1003">Cell membrane</keyword>
<evidence type="ECO:0000256" key="10">
    <source>
        <dbReference type="ARBA" id="ARBA00022989"/>
    </source>
</evidence>
<dbReference type="GO" id="GO:0000155">
    <property type="term" value="F:phosphorelay sensor kinase activity"/>
    <property type="evidence" value="ECO:0007669"/>
    <property type="project" value="InterPro"/>
</dbReference>
<feature type="domain" description="Histidine kinase" evidence="17">
    <location>
        <begin position="453"/>
        <end position="680"/>
    </location>
</feature>
<dbReference type="Pfam" id="PF02743">
    <property type="entry name" value="dCache_1"/>
    <property type="match status" value="1"/>
</dbReference>
<dbReference type="PROSITE" id="PS50125">
    <property type="entry name" value="GUANYLATE_CYCLASE_2"/>
    <property type="match status" value="1"/>
</dbReference>
<dbReference type="Gene3D" id="6.10.340.10">
    <property type="match status" value="1"/>
</dbReference>
<dbReference type="Pfam" id="PF00211">
    <property type="entry name" value="Guanylate_cyc"/>
    <property type="match status" value="1"/>
</dbReference>
<evidence type="ECO:0000259" key="18">
    <source>
        <dbReference type="PROSITE" id="PS50110"/>
    </source>
</evidence>
<dbReference type="RefSeq" id="WP_190465850.1">
    <property type="nucleotide sequence ID" value="NZ_JACJPW010000042.1"/>
</dbReference>
<evidence type="ECO:0000256" key="1">
    <source>
        <dbReference type="ARBA" id="ARBA00000085"/>
    </source>
</evidence>
<dbReference type="Pfam" id="PF00072">
    <property type="entry name" value="Response_reg"/>
    <property type="match status" value="1"/>
</dbReference>
<reference evidence="21" key="2">
    <citation type="submission" date="2020-08" db="EMBL/GenBank/DDBJ databases">
        <authorList>
            <person name="Chen M."/>
            <person name="Teng W."/>
            <person name="Zhao L."/>
            <person name="Hu C."/>
            <person name="Zhou Y."/>
            <person name="Han B."/>
            <person name="Song L."/>
            <person name="Shu W."/>
        </authorList>
    </citation>
    <scope>NUCLEOTIDE SEQUENCE</scope>
    <source>
        <strain evidence="21">FACHB-1375</strain>
    </source>
</reference>
<comment type="catalytic activity">
    <reaction evidence="1">
        <text>ATP + protein L-histidine = ADP + protein N-phospho-L-histidine.</text>
        <dbReference type="EC" id="2.7.13.3"/>
    </reaction>
</comment>
<evidence type="ECO:0000256" key="16">
    <source>
        <dbReference type="SAM" id="Phobius"/>
    </source>
</evidence>
<evidence type="ECO:0000256" key="11">
    <source>
        <dbReference type="ARBA" id="ARBA00023012"/>
    </source>
</evidence>
<feature type="transmembrane region" description="Helical" evidence="16">
    <location>
        <begin position="20"/>
        <end position="41"/>
    </location>
</feature>
<dbReference type="Pfam" id="PF00672">
    <property type="entry name" value="HAMP"/>
    <property type="match status" value="1"/>
</dbReference>
<evidence type="ECO:0000259" key="19">
    <source>
        <dbReference type="PROSITE" id="PS50125"/>
    </source>
</evidence>
<evidence type="ECO:0000259" key="17">
    <source>
        <dbReference type="PROSITE" id="PS50109"/>
    </source>
</evidence>
<dbReference type="Gene3D" id="1.10.287.130">
    <property type="match status" value="1"/>
</dbReference>
<accession>A0A926VFM9</accession>
<dbReference type="GO" id="GO:0009190">
    <property type="term" value="P:cyclic nucleotide biosynthetic process"/>
    <property type="evidence" value="ECO:0007669"/>
    <property type="project" value="InterPro"/>
</dbReference>
<keyword evidence="8 16" id="KW-0812">Transmembrane</keyword>
<evidence type="ECO:0000256" key="3">
    <source>
        <dbReference type="ARBA" id="ARBA00006402"/>
    </source>
</evidence>
<dbReference type="CDD" id="cd12912">
    <property type="entry name" value="PDC2_MCP_like"/>
    <property type="match status" value="1"/>
</dbReference>
<dbReference type="CDD" id="cd06225">
    <property type="entry name" value="HAMP"/>
    <property type="match status" value="1"/>
</dbReference>
<dbReference type="Proteomes" id="UP000641646">
    <property type="component" value="Unassembled WGS sequence"/>
</dbReference>
<evidence type="ECO:0000313" key="22">
    <source>
        <dbReference type="Proteomes" id="UP000641646"/>
    </source>
</evidence>
<dbReference type="SUPFAM" id="SSF47384">
    <property type="entry name" value="Homodimeric domain of signal transducing histidine kinase"/>
    <property type="match status" value="1"/>
</dbReference>
<dbReference type="SUPFAM" id="SSF158472">
    <property type="entry name" value="HAMP domain-like"/>
    <property type="match status" value="1"/>
</dbReference>
<comment type="caution">
    <text evidence="21">The sequence shown here is derived from an EMBL/GenBank/DDBJ whole genome shotgun (WGS) entry which is preliminary data.</text>
</comment>
<organism evidence="21 22">
    <name type="scientific">Aerosakkonema funiforme FACHB-1375</name>
    <dbReference type="NCBI Taxonomy" id="2949571"/>
    <lineage>
        <taxon>Bacteria</taxon>
        <taxon>Bacillati</taxon>
        <taxon>Cyanobacteriota</taxon>
        <taxon>Cyanophyceae</taxon>
        <taxon>Oscillatoriophycideae</taxon>
        <taxon>Aerosakkonematales</taxon>
        <taxon>Aerosakkonemataceae</taxon>
        <taxon>Aerosakkonema</taxon>
    </lineage>
</organism>
<evidence type="ECO:0000256" key="7">
    <source>
        <dbReference type="ARBA" id="ARBA00022679"/>
    </source>
</evidence>
<dbReference type="Gene3D" id="3.40.50.2300">
    <property type="match status" value="1"/>
</dbReference>
<comment type="similarity">
    <text evidence="3">In the N-terminal section; belongs to the phytochrome family.</text>
</comment>
<keyword evidence="15" id="KW-0802">TPR repeat</keyword>
<evidence type="ECO:0000256" key="8">
    <source>
        <dbReference type="ARBA" id="ARBA00022692"/>
    </source>
</evidence>
<reference evidence="21" key="1">
    <citation type="journal article" date="2015" name="ISME J.">
        <title>Draft Genome Sequence of Streptomyces incarnatus NRRL8089, which Produces the Nucleoside Antibiotic Sinefungin.</title>
        <authorList>
            <person name="Oshima K."/>
            <person name="Hattori M."/>
            <person name="Shimizu H."/>
            <person name="Fukuda K."/>
            <person name="Nemoto M."/>
            <person name="Inagaki K."/>
            <person name="Tamura T."/>
        </authorList>
    </citation>
    <scope>NUCLEOTIDE SEQUENCE</scope>
    <source>
        <strain evidence="21">FACHB-1375</strain>
    </source>
</reference>
<dbReference type="GO" id="GO:0009927">
    <property type="term" value="F:histidine phosphotransfer kinase activity"/>
    <property type="evidence" value="ECO:0007669"/>
    <property type="project" value="TreeGrafter"/>
</dbReference>
<protein>
    <recommendedName>
        <fullName evidence="13">Circadian input-output histidine kinase CikA</fullName>
        <ecNumber evidence="4">2.7.13.3</ecNumber>
    </recommendedName>
</protein>
<dbReference type="SUPFAM" id="SSF55874">
    <property type="entry name" value="ATPase domain of HSP90 chaperone/DNA topoisomerase II/histidine kinase"/>
    <property type="match status" value="1"/>
</dbReference>
<dbReference type="Gene3D" id="3.30.565.10">
    <property type="entry name" value="Histidine kinase-like ATPase, C-terminal domain"/>
    <property type="match status" value="1"/>
</dbReference>
<dbReference type="InterPro" id="IPR004358">
    <property type="entry name" value="Sig_transdc_His_kin-like_C"/>
</dbReference>
<evidence type="ECO:0000256" key="14">
    <source>
        <dbReference type="PROSITE-ProRule" id="PRU00169"/>
    </source>
</evidence>
<dbReference type="SMART" id="SM00448">
    <property type="entry name" value="REC"/>
    <property type="match status" value="1"/>
</dbReference>
<feature type="modified residue" description="4-aspartylphosphate" evidence="14">
    <location>
        <position position="770"/>
    </location>
</feature>
<dbReference type="InterPro" id="IPR033479">
    <property type="entry name" value="dCache_1"/>
</dbReference>
<dbReference type="CDD" id="cd16922">
    <property type="entry name" value="HATPase_EvgS-ArcB-TorS-like"/>
    <property type="match status" value="1"/>
</dbReference>
<dbReference type="SMART" id="SM00387">
    <property type="entry name" value="HATPase_c"/>
    <property type="match status" value="1"/>
</dbReference>
<evidence type="ECO:0000256" key="13">
    <source>
        <dbReference type="ARBA" id="ARBA00074306"/>
    </source>
</evidence>
<dbReference type="CDD" id="cd07302">
    <property type="entry name" value="CHD"/>
    <property type="match status" value="1"/>
</dbReference>
<sequence length="1130" mass="126319">MQPLKYIVSKIPKKIPLRQVLLIPFAIQIFGAVGLTGYLSFHNGQKAVNDLASQLHNEVSVRIQQKIANYLDAPRKVNQINIKAMRGGYWSIEDFDSQRKQCWELVQIFYPSVNLCGFGSNQGLNTSVERVGNDFLLNTTDKVSRDFRTYALDREGNPTKLLSAVKNYDARNRPWYIAAQRAGKSVWSSVFPHFVNKKLIISLSEPVYDKTKKLLGVVFTYRTLSEISEFLKSIKVSKSGQIFVIDRAGLLVASSADENSSNIANDSQEEQQLAINSSNQLIRLTAQHLKNRFGKVAKAKSEQLEFFINGKRQFVQVTPLRDDQGLDWLIVVVVPEADFMERIHQNTRHTIFLCLGALAVSTVLGIFTSRWITQPIYQLSEASRTLAKQAANANLANGELDNFVKVKSIDELAVLAESFNQMARQLKESFASLSAKNTDLQRLDKLKDEFLANTSHELRTPLNGIIGIAESIIDGATGEISPTTQANLNLIVSSGRRLSSLVNDILDFAKLRHENLELQLKPVDIRAITNVVIALSQPLAKSKNLELINAVPEELPSAEADENRLQQILHNIIGNAIKFTHHGMVEISAKIINSYEPLTINNQLLAITVADTGIGIAEDKLDRIFESFEQAEGSTTREYGGTGLGLAVTKELVELHGGEISVQSKLGEGSQFTFTLPISQNQDRSTQTISAIRDSVTSELATLISIQNTTSGTPNNKQFKVLIVDDEPVNRQVLVNNLSLYNYTLTEASNGQEALEIIEKGFIPDLILLDVMMPRMTGYEVAQKIRDRFPASELPIVMLTAKNQVTDIVEGFESGANDYLSKPVQKQEMLARIKTHISLAKLTLAYGRFVPRNFLKFLDKESIIDVELGDRVQQEMTILFSDIRSFTTLSEAMTPRENFNFINSYLSEVSPIIRQHNGFIDKYIGDAIMALFPNSASEAVQAALAMQKQVALYNKHRQEQGYVPISIGIGLHMGNLMLGTIGESERMETTVIADAVNLASRLEGLTKHYGAGILVSEYTISAANKFKNYQKRFLDRVRVKGKKEPVAIYEIYDESLSLSNQLKTQTRTMFEQATIAYNEQHFDVAQQIFTEILTINPDDKAAMLYVKRCQQYQQYGVSEGWEGVADLDFK</sequence>
<evidence type="ECO:0000256" key="15">
    <source>
        <dbReference type="PROSITE-ProRule" id="PRU00339"/>
    </source>
</evidence>
<dbReference type="GO" id="GO:0004016">
    <property type="term" value="F:adenylate cyclase activity"/>
    <property type="evidence" value="ECO:0007669"/>
    <property type="project" value="UniProtKB-ARBA"/>
</dbReference>
<dbReference type="Gene3D" id="3.30.70.1230">
    <property type="entry name" value="Nucleotide cyclase"/>
    <property type="match status" value="1"/>
</dbReference>
<dbReference type="PROSITE" id="PS50110">
    <property type="entry name" value="RESPONSE_REGULATORY"/>
    <property type="match status" value="1"/>
</dbReference>
<dbReference type="InterPro" id="IPR003594">
    <property type="entry name" value="HATPase_dom"/>
</dbReference>
<dbReference type="InterPro" id="IPR036890">
    <property type="entry name" value="HATPase_C_sf"/>
</dbReference>
<dbReference type="SUPFAM" id="SSF103190">
    <property type="entry name" value="Sensory domain-like"/>
    <property type="match status" value="1"/>
</dbReference>
<dbReference type="Gene3D" id="3.30.450.20">
    <property type="entry name" value="PAS domain"/>
    <property type="match status" value="1"/>
</dbReference>
<proteinExistence type="inferred from homology"/>
<feature type="domain" description="Guanylate cyclase" evidence="19">
    <location>
        <begin position="877"/>
        <end position="1003"/>
    </location>
</feature>
<evidence type="ECO:0000259" key="20">
    <source>
        <dbReference type="PROSITE" id="PS50885"/>
    </source>
</evidence>
<keyword evidence="11" id="KW-0902">Two-component regulatory system</keyword>
<dbReference type="CDD" id="cd12913">
    <property type="entry name" value="PDC1_MCP_like"/>
    <property type="match status" value="1"/>
</dbReference>
<evidence type="ECO:0000313" key="21">
    <source>
        <dbReference type="EMBL" id="MBD2182790.1"/>
    </source>
</evidence>
<dbReference type="PROSITE" id="PS50885">
    <property type="entry name" value="HAMP"/>
    <property type="match status" value="1"/>
</dbReference>
<dbReference type="PROSITE" id="PS50109">
    <property type="entry name" value="HIS_KIN"/>
    <property type="match status" value="1"/>
</dbReference>
<dbReference type="InterPro" id="IPR011006">
    <property type="entry name" value="CheY-like_superfamily"/>
</dbReference>
<keyword evidence="22" id="KW-1185">Reference proteome</keyword>
<dbReference type="InterPro" id="IPR003660">
    <property type="entry name" value="HAMP_dom"/>
</dbReference>
<dbReference type="InterPro" id="IPR036097">
    <property type="entry name" value="HisK_dim/P_sf"/>
</dbReference>
<feature type="repeat" description="TPR" evidence="15">
    <location>
        <begin position="1066"/>
        <end position="1099"/>
    </location>
</feature>
<dbReference type="InterPro" id="IPR003661">
    <property type="entry name" value="HisK_dim/P_dom"/>
</dbReference>
<feature type="domain" description="Response regulatory" evidence="18">
    <location>
        <begin position="720"/>
        <end position="837"/>
    </location>
</feature>
<evidence type="ECO:0000256" key="6">
    <source>
        <dbReference type="ARBA" id="ARBA00022553"/>
    </source>
</evidence>
<dbReference type="Pfam" id="PF02518">
    <property type="entry name" value="HATPase_c"/>
    <property type="match status" value="1"/>
</dbReference>
<comment type="subcellular location">
    <subcellularLocation>
        <location evidence="2">Cell membrane</location>
        <topology evidence="2">Multi-pass membrane protein</topology>
    </subcellularLocation>
</comment>
<dbReference type="PRINTS" id="PR00344">
    <property type="entry name" value="BCTRLSENSOR"/>
</dbReference>
<dbReference type="InterPro" id="IPR005467">
    <property type="entry name" value="His_kinase_dom"/>
</dbReference>
<evidence type="ECO:0000256" key="9">
    <source>
        <dbReference type="ARBA" id="ARBA00022777"/>
    </source>
</evidence>
<feature type="domain" description="HAMP" evidence="20">
    <location>
        <begin position="370"/>
        <end position="431"/>
    </location>
</feature>
<dbReference type="InterPro" id="IPR001054">
    <property type="entry name" value="A/G_cyclase"/>
</dbReference>
<keyword evidence="7" id="KW-0808">Transferase</keyword>
<keyword evidence="9" id="KW-0418">Kinase</keyword>
<keyword evidence="6 14" id="KW-0597">Phosphoprotein</keyword>
<dbReference type="FunFam" id="3.30.565.10:FF:000010">
    <property type="entry name" value="Sensor histidine kinase RcsC"/>
    <property type="match status" value="1"/>
</dbReference>
<evidence type="ECO:0000256" key="2">
    <source>
        <dbReference type="ARBA" id="ARBA00004651"/>
    </source>
</evidence>
<dbReference type="InterPro" id="IPR001789">
    <property type="entry name" value="Sig_transdc_resp-reg_receiver"/>
</dbReference>
<dbReference type="PANTHER" id="PTHR43047:SF72">
    <property type="entry name" value="OSMOSENSING HISTIDINE PROTEIN KINASE SLN1"/>
    <property type="match status" value="1"/>
</dbReference>
<dbReference type="AlphaFoldDB" id="A0A926VFM9"/>
<dbReference type="EC" id="2.7.13.3" evidence="4"/>
<dbReference type="PANTHER" id="PTHR43047">
    <property type="entry name" value="TWO-COMPONENT HISTIDINE PROTEIN KINASE"/>
    <property type="match status" value="1"/>
</dbReference>